<name>A0A7M1B3C7_9BACT</name>
<dbReference type="InterPro" id="IPR013815">
    <property type="entry name" value="ATP_grasp_subdomain_1"/>
</dbReference>
<dbReference type="PANTHER" id="PTHR23132:SF23">
    <property type="entry name" value="D-ALANINE--D-ALANINE LIGASE B"/>
    <property type="match status" value="1"/>
</dbReference>
<dbReference type="InterPro" id="IPR011095">
    <property type="entry name" value="Dala_Dala_lig_C"/>
</dbReference>
<organism evidence="5 6">
    <name type="scientific">Sulfurimonas sediminis</name>
    <dbReference type="NCBI Taxonomy" id="2590020"/>
    <lineage>
        <taxon>Bacteria</taxon>
        <taxon>Pseudomonadati</taxon>
        <taxon>Campylobacterota</taxon>
        <taxon>Epsilonproteobacteria</taxon>
        <taxon>Campylobacterales</taxon>
        <taxon>Sulfurimonadaceae</taxon>
        <taxon>Sulfurimonas</taxon>
    </lineage>
</organism>
<reference evidence="5 6" key="1">
    <citation type="submission" date="2019-06" db="EMBL/GenBank/DDBJ databases">
        <title>Sulfurimonas gotlandica sp. nov., a chemoautotrophic and psychrotolerant epsilonproteobacterium isolated from a pelagic redoxcline, and an emended description of the genus Sulfurimonas.</title>
        <authorList>
            <person name="Wang S."/>
            <person name="Jiang L."/>
            <person name="Shao Z."/>
        </authorList>
    </citation>
    <scope>NUCLEOTIDE SEQUENCE [LARGE SCALE GENOMIC DNA]</scope>
    <source>
        <strain evidence="5 6">S2-6</strain>
    </source>
</reference>
<keyword evidence="2" id="KW-0436">Ligase</keyword>
<evidence type="ECO:0000256" key="3">
    <source>
        <dbReference type="PROSITE-ProRule" id="PRU00409"/>
    </source>
</evidence>
<evidence type="ECO:0000259" key="4">
    <source>
        <dbReference type="PROSITE" id="PS50975"/>
    </source>
</evidence>
<proteinExistence type="inferred from homology"/>
<dbReference type="PROSITE" id="PS50975">
    <property type="entry name" value="ATP_GRASP"/>
    <property type="match status" value="1"/>
</dbReference>
<dbReference type="Gene3D" id="3.30.1490.20">
    <property type="entry name" value="ATP-grasp fold, A domain"/>
    <property type="match status" value="1"/>
</dbReference>
<keyword evidence="3" id="KW-0547">Nucleotide-binding</keyword>
<accession>A0A7M1B3C7</accession>
<dbReference type="RefSeq" id="WP_193150386.1">
    <property type="nucleotide sequence ID" value="NZ_CP041235.1"/>
</dbReference>
<protein>
    <recommendedName>
        <fullName evidence="4">ATP-grasp domain-containing protein</fullName>
    </recommendedName>
</protein>
<dbReference type="Pfam" id="PF07478">
    <property type="entry name" value="Dala_Dala_lig_C"/>
    <property type="match status" value="1"/>
</dbReference>
<evidence type="ECO:0000256" key="1">
    <source>
        <dbReference type="ARBA" id="ARBA00010871"/>
    </source>
</evidence>
<dbReference type="KEGG" id="ssei:FJR45_09860"/>
<dbReference type="GO" id="GO:0008716">
    <property type="term" value="F:D-alanine-D-alanine ligase activity"/>
    <property type="evidence" value="ECO:0007669"/>
    <property type="project" value="InterPro"/>
</dbReference>
<dbReference type="AlphaFoldDB" id="A0A7M1B3C7"/>
<feature type="domain" description="ATP-grasp" evidence="4">
    <location>
        <begin position="97"/>
        <end position="291"/>
    </location>
</feature>
<dbReference type="Gene3D" id="3.30.470.20">
    <property type="entry name" value="ATP-grasp fold, B domain"/>
    <property type="match status" value="1"/>
</dbReference>
<dbReference type="GO" id="GO:0046872">
    <property type="term" value="F:metal ion binding"/>
    <property type="evidence" value="ECO:0007669"/>
    <property type="project" value="InterPro"/>
</dbReference>
<evidence type="ECO:0000313" key="5">
    <source>
        <dbReference type="EMBL" id="QOP44231.1"/>
    </source>
</evidence>
<evidence type="ECO:0000256" key="2">
    <source>
        <dbReference type="ARBA" id="ARBA00022598"/>
    </source>
</evidence>
<gene>
    <name evidence="5" type="ORF">FJR45_09860</name>
</gene>
<keyword evidence="3" id="KW-0067">ATP-binding</keyword>
<dbReference type="PANTHER" id="PTHR23132">
    <property type="entry name" value="D-ALANINE--D-ALANINE LIGASE"/>
    <property type="match status" value="1"/>
</dbReference>
<dbReference type="InterPro" id="IPR011761">
    <property type="entry name" value="ATP-grasp"/>
</dbReference>
<evidence type="ECO:0000313" key="6">
    <source>
        <dbReference type="Proteomes" id="UP000593719"/>
    </source>
</evidence>
<keyword evidence="6" id="KW-1185">Reference proteome</keyword>
<dbReference type="GO" id="GO:0005524">
    <property type="term" value="F:ATP binding"/>
    <property type="evidence" value="ECO:0007669"/>
    <property type="project" value="UniProtKB-UniRule"/>
</dbReference>
<dbReference type="Proteomes" id="UP000593719">
    <property type="component" value="Chromosome"/>
</dbReference>
<dbReference type="SUPFAM" id="SSF56059">
    <property type="entry name" value="Glutathione synthetase ATP-binding domain-like"/>
    <property type="match status" value="1"/>
</dbReference>
<comment type="similarity">
    <text evidence="1">Belongs to the D-alanine--D-alanine ligase family.</text>
</comment>
<dbReference type="EMBL" id="CP041235">
    <property type="protein sequence ID" value="QOP44231.1"/>
    <property type="molecule type" value="Genomic_DNA"/>
</dbReference>
<sequence length="297" mass="33774">MNIEIITAKNEHLKENSILHAIASLGYTAEVHECHTIQGLHQTVQRKPHLAILTLNNIVTEDGEKIWLCDFFKKHNINFTGSDKKALLFDADTELAKSYLKEKGISTSRYFIANAEKYLRDYDIPINYPLVVKPARSVQCQEDNKCFTVNSFSEFEKSVSSLSDTYNVPVLIEEYLDGEDYLVSIIKTKEDDMLISSVKVLRSNNGNKNILENIEDQTIKESVENLAIDAYIDLGVRDFGQISIRTNQSGQCFFMQTNLNPDITDKNSSFIETFAAGLDLDYDAIVKYILQECSKRD</sequence>